<evidence type="ECO:0000313" key="1">
    <source>
        <dbReference type="EMBL" id="QDE30180.1"/>
    </source>
</evidence>
<dbReference type="EMBL" id="CP041036">
    <property type="protein sequence ID" value="QDE30180.1"/>
    <property type="molecule type" value="Genomic_DNA"/>
</dbReference>
<name>A0A4Y5YBL9_9GAMM</name>
<dbReference type="AlphaFoldDB" id="A0A4Y5YBL9"/>
<evidence type="ECO:0000313" key="2">
    <source>
        <dbReference type="Proteomes" id="UP000319809"/>
    </source>
</evidence>
<evidence type="ECO:0008006" key="3">
    <source>
        <dbReference type="Google" id="ProtNLM"/>
    </source>
</evidence>
<organism evidence="1 2">
    <name type="scientific">Shewanella polaris</name>
    <dbReference type="NCBI Taxonomy" id="2588449"/>
    <lineage>
        <taxon>Bacteria</taxon>
        <taxon>Pseudomonadati</taxon>
        <taxon>Pseudomonadota</taxon>
        <taxon>Gammaproteobacteria</taxon>
        <taxon>Alteromonadales</taxon>
        <taxon>Shewanellaceae</taxon>
        <taxon>Shewanella</taxon>
    </lineage>
</organism>
<dbReference type="KEGG" id="spol:FH971_03840"/>
<accession>A0A4Y5YBL9</accession>
<dbReference type="InterPro" id="IPR009912">
    <property type="entry name" value="DUF1451"/>
</dbReference>
<reference evidence="1 2" key="1">
    <citation type="submission" date="2019-06" db="EMBL/GenBank/DDBJ databases">
        <title>The genome of Shewanella sp. SM1901.</title>
        <authorList>
            <person name="Cha Q."/>
        </authorList>
    </citation>
    <scope>NUCLEOTIDE SEQUENCE [LARGE SCALE GENOMIC DNA]</scope>
    <source>
        <strain evidence="1 2">SM1901</strain>
    </source>
</reference>
<gene>
    <name evidence="1" type="ORF">FH971_03840</name>
</gene>
<keyword evidence="2" id="KW-1185">Reference proteome</keyword>
<dbReference type="Pfam" id="PF07295">
    <property type="entry name" value="DUF1451"/>
    <property type="match status" value="1"/>
</dbReference>
<dbReference type="Proteomes" id="UP000319809">
    <property type="component" value="Chromosome"/>
</dbReference>
<proteinExistence type="predicted"/>
<protein>
    <recommendedName>
        <fullName evidence="3">Zinc ribbon-containing protein</fullName>
    </recommendedName>
</protein>
<dbReference type="RefSeq" id="WP_137222699.1">
    <property type="nucleotide sequence ID" value="NZ_CP041036.1"/>
</dbReference>
<sequence>MSGKSSALLALYESLFEQVKAMFEEDNSLTAKDLFKAVTQGKEFVKLKSHADDEELALVEEFLKRDIEAFLNEEHADDLSYSPMVIGIENTLWQWLSEITDRSQVEWHEILQDFKNNGVYKSGEIINQGKLTCNKCGHQMEINFPGVIPNCPKCDFNEFSREPLTP</sequence>